<dbReference type="GO" id="GO:0003677">
    <property type="term" value="F:DNA binding"/>
    <property type="evidence" value="ECO:0007669"/>
    <property type="project" value="UniProtKB-KW"/>
</dbReference>
<evidence type="ECO:0000256" key="2">
    <source>
        <dbReference type="ARBA" id="ARBA00022833"/>
    </source>
</evidence>
<dbReference type="AlphaFoldDB" id="A0A9P4NIC2"/>
<comment type="caution">
    <text evidence="7">The sequence shown here is derived from an EMBL/GenBank/DDBJ whole genome shotgun (WGS) entry which is preliminary data.</text>
</comment>
<proteinExistence type="predicted"/>
<evidence type="ECO:0000256" key="5">
    <source>
        <dbReference type="ARBA" id="ARBA00023163"/>
    </source>
</evidence>
<dbReference type="PANTHER" id="PTHR36206:SF12">
    <property type="entry name" value="ASPERCRYPTIN BIOSYNTHESIS CLUSTER-SPECIFIC TRANSCRIPTION REGULATOR ATNN-RELATED"/>
    <property type="match status" value="1"/>
</dbReference>
<keyword evidence="6" id="KW-0539">Nucleus</keyword>
<dbReference type="InterPro" id="IPR021858">
    <property type="entry name" value="Fun_TF"/>
</dbReference>
<dbReference type="PANTHER" id="PTHR36206">
    <property type="entry name" value="ASPERCRYPTIN BIOSYNTHESIS CLUSTER-SPECIFIC TRANSCRIPTION REGULATOR ATNN-RELATED"/>
    <property type="match status" value="1"/>
</dbReference>
<protein>
    <recommendedName>
        <fullName evidence="9">Zn(2)-C6 fungal-type domain-containing protein</fullName>
    </recommendedName>
</protein>
<keyword evidence="5" id="KW-0804">Transcription</keyword>
<evidence type="ECO:0000256" key="4">
    <source>
        <dbReference type="ARBA" id="ARBA00023125"/>
    </source>
</evidence>
<evidence type="ECO:0008006" key="9">
    <source>
        <dbReference type="Google" id="ProtNLM"/>
    </source>
</evidence>
<dbReference type="EMBL" id="MU007092">
    <property type="protein sequence ID" value="KAF2422218.1"/>
    <property type="molecule type" value="Genomic_DNA"/>
</dbReference>
<dbReference type="GO" id="GO:0000981">
    <property type="term" value="F:DNA-binding transcription factor activity, RNA polymerase II-specific"/>
    <property type="evidence" value="ECO:0007669"/>
    <property type="project" value="InterPro"/>
</dbReference>
<keyword evidence="4" id="KW-0238">DNA-binding</keyword>
<name>A0A9P4NIC2_9PEZI</name>
<evidence type="ECO:0000256" key="6">
    <source>
        <dbReference type="ARBA" id="ARBA00023242"/>
    </source>
</evidence>
<dbReference type="InterPro" id="IPR052360">
    <property type="entry name" value="Transcr_Regulatory_Proteins"/>
</dbReference>
<dbReference type="Proteomes" id="UP000800235">
    <property type="component" value="Unassembled WGS sequence"/>
</dbReference>
<evidence type="ECO:0000313" key="8">
    <source>
        <dbReference type="Proteomes" id="UP000800235"/>
    </source>
</evidence>
<organism evidence="7 8">
    <name type="scientific">Tothia fuscella</name>
    <dbReference type="NCBI Taxonomy" id="1048955"/>
    <lineage>
        <taxon>Eukaryota</taxon>
        <taxon>Fungi</taxon>
        <taxon>Dikarya</taxon>
        <taxon>Ascomycota</taxon>
        <taxon>Pezizomycotina</taxon>
        <taxon>Dothideomycetes</taxon>
        <taxon>Pleosporomycetidae</taxon>
        <taxon>Venturiales</taxon>
        <taxon>Cylindrosympodiaceae</taxon>
        <taxon>Tothia</taxon>
    </lineage>
</organism>
<dbReference type="Pfam" id="PF11951">
    <property type="entry name" value="Fungal_trans_2"/>
    <property type="match status" value="1"/>
</dbReference>
<evidence type="ECO:0000313" key="7">
    <source>
        <dbReference type="EMBL" id="KAF2422218.1"/>
    </source>
</evidence>
<gene>
    <name evidence="7" type="ORF">EJ08DRAFT_726275</name>
</gene>
<dbReference type="InterPro" id="IPR001138">
    <property type="entry name" value="Zn2Cys6_DnaBD"/>
</dbReference>
<dbReference type="GO" id="GO:0008270">
    <property type="term" value="F:zinc ion binding"/>
    <property type="evidence" value="ECO:0007669"/>
    <property type="project" value="InterPro"/>
</dbReference>
<sequence>MFDKLTVHNEKSSQGQCDESKPLCNRCKIRGRECVYGGTSQLPLTHNVITIYVPTVPKQPTLFAPAEGIDFYCHNVASEISGPFDSDFWATLILQLSQIKPAIRHAITAISAAHKNIAIAHSNPLALQESATAMRVLSKRIENDPNSHLVPLVACLLFTCLEFMRGNVDSALVQMLNGFKIIEASRQSNNIMKPGPILHMDTDTIEKRIVPVLSRLSVLCLTFGQSFPLLKCDSCSARRRLQDTYRGAAVVSTIKAHTFNVLLEDYSGQFVLQCQLQQWRNDFEALLVKLNSSDRESLANAIILLRIHHRSIFIWLSVCLTDECCATDIFTNDFADIVQLASQITGQIDAAPKSPSSNASDFSFEKQTIPPLYYTAIKCRSPSIRRRAMELIRKAPRRGGLWSAHISSKLAERVIEVEEGGLPIGPEFPLDACFILVKWFQPSVHVFG</sequence>
<evidence type="ECO:0000256" key="3">
    <source>
        <dbReference type="ARBA" id="ARBA00023015"/>
    </source>
</evidence>
<keyword evidence="2" id="KW-0862">Zinc</keyword>
<keyword evidence="8" id="KW-1185">Reference proteome</keyword>
<dbReference type="CDD" id="cd00067">
    <property type="entry name" value="GAL4"/>
    <property type="match status" value="1"/>
</dbReference>
<evidence type="ECO:0000256" key="1">
    <source>
        <dbReference type="ARBA" id="ARBA00022723"/>
    </source>
</evidence>
<dbReference type="OrthoDB" id="2593732at2759"/>
<keyword evidence="3" id="KW-0805">Transcription regulation</keyword>
<reference evidence="7" key="1">
    <citation type="journal article" date="2020" name="Stud. Mycol.">
        <title>101 Dothideomycetes genomes: a test case for predicting lifestyles and emergence of pathogens.</title>
        <authorList>
            <person name="Haridas S."/>
            <person name="Albert R."/>
            <person name="Binder M."/>
            <person name="Bloem J."/>
            <person name="Labutti K."/>
            <person name="Salamov A."/>
            <person name="Andreopoulos B."/>
            <person name="Baker S."/>
            <person name="Barry K."/>
            <person name="Bills G."/>
            <person name="Bluhm B."/>
            <person name="Cannon C."/>
            <person name="Castanera R."/>
            <person name="Culley D."/>
            <person name="Daum C."/>
            <person name="Ezra D."/>
            <person name="Gonzalez J."/>
            <person name="Henrissat B."/>
            <person name="Kuo A."/>
            <person name="Liang C."/>
            <person name="Lipzen A."/>
            <person name="Lutzoni F."/>
            <person name="Magnuson J."/>
            <person name="Mondo S."/>
            <person name="Nolan M."/>
            <person name="Ohm R."/>
            <person name="Pangilinan J."/>
            <person name="Park H.-J."/>
            <person name="Ramirez L."/>
            <person name="Alfaro M."/>
            <person name="Sun H."/>
            <person name="Tritt A."/>
            <person name="Yoshinaga Y."/>
            <person name="Zwiers L.-H."/>
            <person name="Turgeon B."/>
            <person name="Goodwin S."/>
            <person name="Spatafora J."/>
            <person name="Crous P."/>
            <person name="Grigoriev I."/>
        </authorList>
    </citation>
    <scope>NUCLEOTIDE SEQUENCE</scope>
    <source>
        <strain evidence="7">CBS 130266</strain>
    </source>
</reference>
<accession>A0A9P4NIC2</accession>
<keyword evidence="1" id="KW-0479">Metal-binding</keyword>